<dbReference type="VEuPathDB" id="FungiDB:I7I51_00617"/>
<evidence type="ECO:0000313" key="3">
    <source>
        <dbReference type="Proteomes" id="UP000663671"/>
    </source>
</evidence>
<gene>
    <name evidence="2" type="ORF">I7I51_00617</name>
</gene>
<feature type="region of interest" description="Disordered" evidence="1">
    <location>
        <begin position="1"/>
        <end position="149"/>
    </location>
</feature>
<dbReference type="Proteomes" id="UP000663671">
    <property type="component" value="Chromosome 1"/>
</dbReference>
<feature type="compositionally biased region" description="Basic residues" evidence="1">
    <location>
        <begin position="1"/>
        <end position="10"/>
    </location>
</feature>
<dbReference type="OrthoDB" id="341730at2759"/>
<feature type="compositionally biased region" description="Polar residues" evidence="1">
    <location>
        <begin position="131"/>
        <end position="142"/>
    </location>
</feature>
<dbReference type="Pfam" id="PF26121">
    <property type="entry name" value="HTH_CDT1"/>
    <property type="match status" value="1"/>
</dbReference>
<dbReference type="EMBL" id="CP069114">
    <property type="protein sequence ID" value="QSS63559.1"/>
    <property type="molecule type" value="Genomic_DNA"/>
</dbReference>
<sequence>MGTKLLRSRTSRASARCDTQQGAIQRFGKSRKAGTGAGLSDAKDVVSSKKRKIGDSQVEISSRNEHENSLDDEPIARAPKVARLRNSSTLLPTPHSSSSSCITTGSTSPLTPTRRFRSPSPSPSTTDNRRFQQPTLSNTNINPDEILDNDDDNWPQSFYDLTNLHSSFLTALSLNYAHNGRNTSTDLNQLLPCIEKIWKKRKVERKDLQRLLYILESDLEISDREKGSNTDSGPHLTKLS</sequence>
<organism evidence="2 3">
    <name type="scientific">Ajellomyces capsulatus</name>
    <name type="common">Darling's disease fungus</name>
    <name type="synonym">Histoplasma capsulatum</name>
    <dbReference type="NCBI Taxonomy" id="5037"/>
    <lineage>
        <taxon>Eukaryota</taxon>
        <taxon>Fungi</taxon>
        <taxon>Dikarya</taxon>
        <taxon>Ascomycota</taxon>
        <taxon>Pezizomycotina</taxon>
        <taxon>Eurotiomycetes</taxon>
        <taxon>Eurotiomycetidae</taxon>
        <taxon>Onygenales</taxon>
        <taxon>Ajellomycetaceae</taxon>
        <taxon>Histoplasma</taxon>
    </lineage>
</organism>
<accession>A0A8A1MC94</accession>
<feature type="compositionally biased region" description="Low complexity" evidence="1">
    <location>
        <begin position="87"/>
        <end position="113"/>
    </location>
</feature>
<evidence type="ECO:0000313" key="2">
    <source>
        <dbReference type="EMBL" id="QSS63559.1"/>
    </source>
</evidence>
<name>A0A8A1MC94_AJECA</name>
<evidence type="ECO:0000256" key="1">
    <source>
        <dbReference type="SAM" id="MobiDB-lite"/>
    </source>
</evidence>
<reference evidence="2" key="1">
    <citation type="submission" date="2021-01" db="EMBL/GenBank/DDBJ databases">
        <title>Chromosome-level genome assembly of a human fungal pathogen reveals clustering of transcriptionally co-regulated genes.</title>
        <authorList>
            <person name="Voorhies M."/>
            <person name="Cohen S."/>
            <person name="Shea T.P."/>
            <person name="Petrus S."/>
            <person name="Munoz J.F."/>
            <person name="Poplawski S."/>
            <person name="Goldman W.E."/>
            <person name="Michael T."/>
            <person name="Cuomo C.A."/>
            <person name="Sil A."/>
            <person name="Beyhan S."/>
        </authorList>
    </citation>
    <scope>NUCLEOTIDE SEQUENCE</scope>
    <source>
        <strain evidence="2">WU24</strain>
    </source>
</reference>
<proteinExistence type="predicted"/>
<dbReference type="AlphaFoldDB" id="A0A8A1MC94"/>
<protein>
    <submittedName>
        <fullName evidence="2">Uncharacterized protein</fullName>
    </submittedName>
</protein>